<dbReference type="InterPro" id="IPR003583">
    <property type="entry name" value="Hlx-hairpin-Hlx_DNA-bd_motif"/>
</dbReference>
<dbReference type="GO" id="GO:0015628">
    <property type="term" value="P:protein secretion by the type II secretion system"/>
    <property type="evidence" value="ECO:0007669"/>
    <property type="project" value="TreeGrafter"/>
</dbReference>
<dbReference type="SMART" id="SM00278">
    <property type="entry name" value="HhH1"/>
    <property type="match status" value="2"/>
</dbReference>
<dbReference type="PANTHER" id="PTHR21180">
    <property type="entry name" value="ENDONUCLEASE/EXONUCLEASE/PHOSPHATASE FAMILY DOMAIN-CONTAINING PROTEIN 1"/>
    <property type="match status" value="1"/>
</dbReference>
<keyword evidence="3" id="KW-1185">Reference proteome</keyword>
<reference evidence="2 3" key="1">
    <citation type="submission" date="2019-04" db="EMBL/GenBank/DDBJ databases">
        <authorList>
            <person name="Jiang L."/>
        </authorList>
    </citation>
    <scope>NUCLEOTIDE SEQUENCE [LARGE SCALE GENOMIC DNA]</scope>
    <source>
        <strain evidence="2 3">YIM 131861</strain>
    </source>
</reference>
<dbReference type="AlphaFoldDB" id="A0A4V3WUI0"/>
<feature type="domain" description="Helix-hairpin-helix DNA-binding motif class 1" evidence="1">
    <location>
        <begin position="160"/>
        <end position="179"/>
    </location>
</feature>
<dbReference type="InterPro" id="IPR010994">
    <property type="entry name" value="RuvA_2-like"/>
</dbReference>
<gene>
    <name evidence="2" type="ORF">E6C70_03745</name>
</gene>
<dbReference type="GO" id="GO:0003677">
    <property type="term" value="F:DNA binding"/>
    <property type="evidence" value="ECO:0007669"/>
    <property type="project" value="UniProtKB-KW"/>
</dbReference>
<dbReference type="Pfam" id="PF10531">
    <property type="entry name" value="SLBB"/>
    <property type="match status" value="1"/>
</dbReference>
<dbReference type="Gene3D" id="1.10.150.280">
    <property type="entry name" value="AF1531-like domain"/>
    <property type="match status" value="1"/>
</dbReference>
<dbReference type="SUPFAM" id="SSF47781">
    <property type="entry name" value="RuvA domain 2-like"/>
    <property type="match status" value="1"/>
</dbReference>
<dbReference type="GO" id="GO:0006281">
    <property type="term" value="P:DNA repair"/>
    <property type="evidence" value="ECO:0007669"/>
    <property type="project" value="InterPro"/>
</dbReference>
<sequence>MALLGAGGSSAVVRASELPTDLRSTDAAAGGSPAGSADTVILVHVLGAVAHPGLYRLSGDARVMDAIAAAGGLDPAADPAGVNLARVLSDGEQLVVPAVGEVPPPAVDGQPEAAGGMHGGLVDLNTATVADLDTLPRIGPALAQRILDWRVAHGRFSSVDDLRQVSGIGDKTFDGLRELVRV</sequence>
<name>A0A4V3WUI0_9MICO</name>
<dbReference type="GO" id="GO:0015627">
    <property type="term" value="C:type II protein secretion system complex"/>
    <property type="evidence" value="ECO:0007669"/>
    <property type="project" value="TreeGrafter"/>
</dbReference>
<feature type="domain" description="Helix-hairpin-helix DNA-binding motif class 1" evidence="1">
    <location>
        <begin position="130"/>
        <end position="149"/>
    </location>
</feature>
<organism evidence="2 3">
    <name type="scientific">Orlajensenia flava</name>
    <dbReference type="NCBI Taxonomy" id="2565934"/>
    <lineage>
        <taxon>Bacteria</taxon>
        <taxon>Bacillati</taxon>
        <taxon>Actinomycetota</taxon>
        <taxon>Actinomycetes</taxon>
        <taxon>Micrococcales</taxon>
        <taxon>Microbacteriaceae</taxon>
        <taxon>Orlajensenia</taxon>
    </lineage>
</organism>
<comment type="caution">
    <text evidence="2">The sequence shown here is derived from an EMBL/GenBank/DDBJ whole genome shotgun (WGS) entry which is preliminary data.</text>
</comment>
<dbReference type="InterPro" id="IPR051675">
    <property type="entry name" value="Endo/Exo/Phosphatase_dom_1"/>
</dbReference>
<keyword evidence="2" id="KW-0238">DNA-binding</keyword>
<accession>A0A4V3WUI0</accession>
<dbReference type="PANTHER" id="PTHR21180:SF32">
    <property type="entry name" value="ENDONUCLEASE_EXONUCLEASE_PHOSPHATASE FAMILY DOMAIN-CONTAINING PROTEIN 1"/>
    <property type="match status" value="1"/>
</dbReference>
<dbReference type="EMBL" id="SSSN01000003">
    <property type="protein sequence ID" value="THG35867.1"/>
    <property type="molecule type" value="Genomic_DNA"/>
</dbReference>
<evidence type="ECO:0000313" key="2">
    <source>
        <dbReference type="EMBL" id="THG35867.1"/>
    </source>
</evidence>
<protein>
    <submittedName>
        <fullName evidence="2">ComEA family DNA-binding protein</fullName>
    </submittedName>
</protein>
<dbReference type="Gene3D" id="3.10.560.10">
    <property type="entry name" value="Outer membrane lipoprotein wza domain like"/>
    <property type="match status" value="1"/>
</dbReference>
<dbReference type="InterPro" id="IPR019554">
    <property type="entry name" value="Soluble_ligand-bd"/>
</dbReference>
<dbReference type="Proteomes" id="UP000307380">
    <property type="component" value="Unassembled WGS sequence"/>
</dbReference>
<dbReference type="OrthoDB" id="9758724at2"/>
<proteinExistence type="predicted"/>
<evidence type="ECO:0000259" key="1">
    <source>
        <dbReference type="SMART" id="SM00278"/>
    </source>
</evidence>
<evidence type="ECO:0000313" key="3">
    <source>
        <dbReference type="Proteomes" id="UP000307380"/>
    </source>
</evidence>
<dbReference type="Pfam" id="PF12836">
    <property type="entry name" value="HHH_3"/>
    <property type="match status" value="1"/>
</dbReference>